<dbReference type="InterPro" id="IPR024402">
    <property type="entry name" value="DUF2726"/>
</dbReference>
<feature type="domain" description="DUF2726" evidence="2">
    <location>
        <begin position="62"/>
        <end position="186"/>
    </location>
</feature>
<dbReference type="EMBL" id="FPHZ01000213">
    <property type="protein sequence ID" value="SFV89224.1"/>
    <property type="molecule type" value="Genomic_DNA"/>
</dbReference>
<organism evidence="3">
    <name type="scientific">hydrothermal vent metagenome</name>
    <dbReference type="NCBI Taxonomy" id="652676"/>
    <lineage>
        <taxon>unclassified sequences</taxon>
        <taxon>metagenomes</taxon>
        <taxon>ecological metagenomes</taxon>
    </lineage>
</organism>
<dbReference type="AlphaFoldDB" id="A0A1W1E5H8"/>
<gene>
    <name evidence="3" type="ORF">MNB_SUP05-SYMBIONT-5-373</name>
</gene>
<reference evidence="3" key="1">
    <citation type="submission" date="2016-10" db="EMBL/GenBank/DDBJ databases">
        <authorList>
            <person name="de Groot N.N."/>
        </authorList>
    </citation>
    <scope>NUCLEOTIDE SEQUENCE</scope>
</reference>
<name>A0A1W1E5H8_9ZZZZ</name>
<evidence type="ECO:0000256" key="1">
    <source>
        <dbReference type="SAM" id="Phobius"/>
    </source>
</evidence>
<keyword evidence="1" id="KW-1133">Transmembrane helix</keyword>
<evidence type="ECO:0000313" key="3">
    <source>
        <dbReference type="EMBL" id="SFV89224.1"/>
    </source>
</evidence>
<protein>
    <submittedName>
        <fullName evidence="3">Potential queD like</fullName>
    </submittedName>
</protein>
<accession>A0A1W1E5H8</accession>
<dbReference type="Pfam" id="PF10881">
    <property type="entry name" value="DUF2726"/>
    <property type="match status" value="1"/>
</dbReference>
<proteinExistence type="predicted"/>
<keyword evidence="1" id="KW-0472">Membrane</keyword>
<sequence length="194" mass="22384">MNTISNLLEDFDFNPITTPLAFLYENLSLQVMIILIALPIIWILIMTAKAVKTNRLHYTKIEALFTKAEINFLRTLEKVVTNPNVAIFGKVRIADIITPQKTANKEKWWRLFNKISSKHVDYVLCDKKDYSVICVIELNDSSHNTAKAKERDAFVRKAYQSAGIELVEIKAHRYYDVDQIAMQFSEEVKSVITQ</sequence>
<feature type="transmembrane region" description="Helical" evidence="1">
    <location>
        <begin position="27"/>
        <end position="45"/>
    </location>
</feature>
<evidence type="ECO:0000259" key="2">
    <source>
        <dbReference type="Pfam" id="PF10881"/>
    </source>
</evidence>
<keyword evidence="1" id="KW-0812">Transmembrane</keyword>